<name>A0A6A6TYZ6_9PEZI</name>
<reference evidence="1" key="1">
    <citation type="journal article" date="2020" name="Stud. Mycol.">
        <title>101 Dothideomycetes genomes: a test case for predicting lifestyles and emergence of pathogens.</title>
        <authorList>
            <person name="Haridas S."/>
            <person name="Albert R."/>
            <person name="Binder M."/>
            <person name="Bloem J."/>
            <person name="Labutti K."/>
            <person name="Salamov A."/>
            <person name="Andreopoulos B."/>
            <person name="Baker S."/>
            <person name="Barry K."/>
            <person name="Bills G."/>
            <person name="Bluhm B."/>
            <person name="Cannon C."/>
            <person name="Castanera R."/>
            <person name="Culley D."/>
            <person name="Daum C."/>
            <person name="Ezra D."/>
            <person name="Gonzalez J."/>
            <person name="Henrissat B."/>
            <person name="Kuo A."/>
            <person name="Liang C."/>
            <person name="Lipzen A."/>
            <person name="Lutzoni F."/>
            <person name="Magnuson J."/>
            <person name="Mondo S."/>
            <person name="Nolan M."/>
            <person name="Ohm R."/>
            <person name="Pangilinan J."/>
            <person name="Park H.-J."/>
            <person name="Ramirez L."/>
            <person name="Alfaro M."/>
            <person name="Sun H."/>
            <person name="Tritt A."/>
            <person name="Yoshinaga Y."/>
            <person name="Zwiers L.-H."/>
            <person name="Turgeon B."/>
            <person name="Goodwin S."/>
            <person name="Spatafora J."/>
            <person name="Crous P."/>
            <person name="Grigoriev I."/>
        </authorList>
    </citation>
    <scope>NUCLEOTIDE SEQUENCE</scope>
    <source>
        <strain evidence="1">CBS 115976</strain>
    </source>
</reference>
<evidence type="ECO:0000313" key="1">
    <source>
        <dbReference type="EMBL" id="KAF2663894.1"/>
    </source>
</evidence>
<proteinExistence type="predicted"/>
<protein>
    <submittedName>
        <fullName evidence="1">Uncharacterized protein</fullName>
    </submittedName>
</protein>
<keyword evidence="2" id="KW-1185">Reference proteome</keyword>
<dbReference type="OrthoDB" id="4840564at2759"/>
<sequence>MVVLNDRQKHERTGCLTTLILYSFKATPSELAILLAWPKILEHFTFEQLHTTDPIPYDVNWKLLMFEILLAPHRSTLQSISIGSTGAASLPVVGDAIDFSRSPELQKLGLSHRGWLCSPEQSNSTILTSKLYSFAWNFGGCDERSASWAEFGQVQADWLFSFAKLAYDQKSDPREIMIRFQLDHWSIPQSREKYEALGYLLPKGISRINLIRRTDQRK</sequence>
<organism evidence="1 2">
    <name type="scientific">Microthyrium microscopicum</name>
    <dbReference type="NCBI Taxonomy" id="703497"/>
    <lineage>
        <taxon>Eukaryota</taxon>
        <taxon>Fungi</taxon>
        <taxon>Dikarya</taxon>
        <taxon>Ascomycota</taxon>
        <taxon>Pezizomycotina</taxon>
        <taxon>Dothideomycetes</taxon>
        <taxon>Dothideomycetes incertae sedis</taxon>
        <taxon>Microthyriales</taxon>
        <taxon>Microthyriaceae</taxon>
        <taxon>Microthyrium</taxon>
    </lineage>
</organism>
<dbReference type="AlphaFoldDB" id="A0A6A6TYZ6"/>
<dbReference type="EMBL" id="MU004244">
    <property type="protein sequence ID" value="KAF2663894.1"/>
    <property type="molecule type" value="Genomic_DNA"/>
</dbReference>
<accession>A0A6A6TYZ6</accession>
<evidence type="ECO:0000313" key="2">
    <source>
        <dbReference type="Proteomes" id="UP000799302"/>
    </source>
</evidence>
<dbReference type="Proteomes" id="UP000799302">
    <property type="component" value="Unassembled WGS sequence"/>
</dbReference>
<gene>
    <name evidence="1" type="ORF">BT63DRAFT_430143</name>
</gene>